<gene>
    <name evidence="2" type="ORF">K443DRAFT_68093</name>
</gene>
<evidence type="ECO:0000256" key="1">
    <source>
        <dbReference type="SAM" id="MobiDB-lite"/>
    </source>
</evidence>
<feature type="compositionally biased region" description="Polar residues" evidence="1">
    <location>
        <begin position="1"/>
        <end position="17"/>
    </location>
</feature>
<dbReference type="AlphaFoldDB" id="A0A0C9XD53"/>
<organism evidence="2 3">
    <name type="scientific">Laccaria amethystina LaAM-08-1</name>
    <dbReference type="NCBI Taxonomy" id="1095629"/>
    <lineage>
        <taxon>Eukaryota</taxon>
        <taxon>Fungi</taxon>
        <taxon>Dikarya</taxon>
        <taxon>Basidiomycota</taxon>
        <taxon>Agaricomycotina</taxon>
        <taxon>Agaricomycetes</taxon>
        <taxon>Agaricomycetidae</taxon>
        <taxon>Agaricales</taxon>
        <taxon>Agaricineae</taxon>
        <taxon>Hydnangiaceae</taxon>
        <taxon>Laccaria</taxon>
    </lineage>
</organism>
<proteinExistence type="predicted"/>
<sequence>SLAQCERANNSSEHQSIPPSPLTPTPHLEQPRGTPHGASPTFSFPTRSAPPSELRVENLKNETKPFNTEWEKKIKDELRE</sequence>
<protein>
    <submittedName>
        <fullName evidence="2">Uncharacterized protein</fullName>
    </submittedName>
</protein>
<feature type="non-terminal residue" evidence="2">
    <location>
        <position position="80"/>
    </location>
</feature>
<accession>A0A0C9XD53</accession>
<dbReference type="Proteomes" id="UP000054477">
    <property type="component" value="Unassembled WGS sequence"/>
</dbReference>
<feature type="compositionally biased region" description="Basic and acidic residues" evidence="1">
    <location>
        <begin position="54"/>
        <end position="80"/>
    </location>
</feature>
<evidence type="ECO:0000313" key="2">
    <source>
        <dbReference type="EMBL" id="KIJ99448.1"/>
    </source>
</evidence>
<evidence type="ECO:0000313" key="3">
    <source>
        <dbReference type="Proteomes" id="UP000054477"/>
    </source>
</evidence>
<dbReference type="HOGENOM" id="CLU_2596558_0_0_1"/>
<name>A0A0C9XD53_9AGAR</name>
<keyword evidence="3" id="KW-1185">Reference proteome</keyword>
<reference evidence="3" key="2">
    <citation type="submission" date="2015-01" db="EMBL/GenBank/DDBJ databases">
        <title>Evolutionary Origins and Diversification of the Mycorrhizal Mutualists.</title>
        <authorList>
            <consortium name="DOE Joint Genome Institute"/>
            <consortium name="Mycorrhizal Genomics Consortium"/>
            <person name="Kohler A."/>
            <person name="Kuo A."/>
            <person name="Nagy L.G."/>
            <person name="Floudas D."/>
            <person name="Copeland A."/>
            <person name="Barry K.W."/>
            <person name="Cichocki N."/>
            <person name="Veneault-Fourrey C."/>
            <person name="LaButti K."/>
            <person name="Lindquist E.A."/>
            <person name="Lipzen A."/>
            <person name="Lundell T."/>
            <person name="Morin E."/>
            <person name="Murat C."/>
            <person name="Riley R."/>
            <person name="Ohm R."/>
            <person name="Sun H."/>
            <person name="Tunlid A."/>
            <person name="Henrissat B."/>
            <person name="Grigoriev I.V."/>
            <person name="Hibbett D.S."/>
            <person name="Martin F."/>
        </authorList>
    </citation>
    <scope>NUCLEOTIDE SEQUENCE [LARGE SCALE GENOMIC DNA]</scope>
    <source>
        <strain evidence="3">LaAM-08-1</strain>
    </source>
</reference>
<reference evidence="2 3" key="1">
    <citation type="submission" date="2014-04" db="EMBL/GenBank/DDBJ databases">
        <authorList>
            <consortium name="DOE Joint Genome Institute"/>
            <person name="Kuo A."/>
            <person name="Kohler A."/>
            <person name="Nagy L.G."/>
            <person name="Floudas D."/>
            <person name="Copeland A."/>
            <person name="Barry K.W."/>
            <person name="Cichocki N."/>
            <person name="Veneault-Fourrey C."/>
            <person name="LaButti K."/>
            <person name="Lindquist E.A."/>
            <person name="Lipzen A."/>
            <person name="Lundell T."/>
            <person name="Morin E."/>
            <person name="Murat C."/>
            <person name="Sun H."/>
            <person name="Tunlid A."/>
            <person name="Henrissat B."/>
            <person name="Grigoriev I.V."/>
            <person name="Hibbett D.S."/>
            <person name="Martin F."/>
            <person name="Nordberg H.P."/>
            <person name="Cantor M.N."/>
            <person name="Hua S.X."/>
        </authorList>
    </citation>
    <scope>NUCLEOTIDE SEQUENCE [LARGE SCALE GENOMIC DNA]</scope>
    <source>
        <strain evidence="2 3">LaAM-08-1</strain>
    </source>
</reference>
<feature type="region of interest" description="Disordered" evidence="1">
    <location>
        <begin position="1"/>
        <end position="80"/>
    </location>
</feature>
<feature type="non-terminal residue" evidence="2">
    <location>
        <position position="1"/>
    </location>
</feature>
<dbReference type="EMBL" id="KN838647">
    <property type="protein sequence ID" value="KIJ99448.1"/>
    <property type="molecule type" value="Genomic_DNA"/>
</dbReference>